<dbReference type="PANTHER" id="PTHR30009:SF4">
    <property type="entry name" value="PTS SYSTEM N-ACETYLGLUCOSAMINE-SPECIFIC EIICBA COMPONENT"/>
    <property type="match status" value="1"/>
</dbReference>
<evidence type="ECO:0000256" key="11">
    <source>
        <dbReference type="PROSITE-ProRule" id="PRU00421"/>
    </source>
</evidence>
<dbReference type="InterPro" id="IPR050429">
    <property type="entry name" value="PTS_Glucose_EIICBA"/>
</dbReference>
<dbReference type="InterPro" id="IPR013013">
    <property type="entry name" value="PTS_EIIC_1"/>
</dbReference>
<dbReference type="InterPro" id="IPR001127">
    <property type="entry name" value="PTS_EIIA_1_perm"/>
</dbReference>
<keyword evidence="10 13" id="KW-0472">Membrane</keyword>
<dbReference type="GO" id="GO:0005886">
    <property type="term" value="C:plasma membrane"/>
    <property type="evidence" value="ECO:0007669"/>
    <property type="project" value="UniProtKB-SubCell"/>
</dbReference>
<evidence type="ECO:0000313" key="18">
    <source>
        <dbReference type="Proteomes" id="UP000568839"/>
    </source>
</evidence>
<dbReference type="SUPFAM" id="SSF51261">
    <property type="entry name" value="Duplicated hybrid motif"/>
    <property type="match status" value="1"/>
</dbReference>
<dbReference type="GO" id="GO:0019866">
    <property type="term" value="C:organelle inner membrane"/>
    <property type="evidence" value="ECO:0007669"/>
    <property type="project" value="InterPro"/>
</dbReference>
<dbReference type="Gene3D" id="3.30.1360.60">
    <property type="entry name" value="Glucose permease domain IIB"/>
    <property type="match status" value="1"/>
</dbReference>
<evidence type="ECO:0000256" key="4">
    <source>
        <dbReference type="ARBA" id="ARBA00022597"/>
    </source>
</evidence>
<feature type="transmembrane region" description="Helical" evidence="13">
    <location>
        <begin position="73"/>
        <end position="92"/>
    </location>
</feature>
<dbReference type="InterPro" id="IPR036878">
    <property type="entry name" value="Glu_permease_IIB"/>
</dbReference>
<evidence type="ECO:0000256" key="12">
    <source>
        <dbReference type="SAM" id="MobiDB-lite"/>
    </source>
</evidence>
<comment type="subcellular location">
    <subcellularLocation>
        <location evidence="1">Cell membrane</location>
        <topology evidence="1">Multi-pass membrane protein</topology>
    </subcellularLocation>
</comment>
<evidence type="ECO:0000256" key="5">
    <source>
        <dbReference type="ARBA" id="ARBA00022679"/>
    </source>
</evidence>
<evidence type="ECO:0000256" key="10">
    <source>
        <dbReference type="ARBA" id="ARBA00023136"/>
    </source>
</evidence>
<keyword evidence="18" id="KW-1185">Reference proteome</keyword>
<dbReference type="InterPro" id="IPR018113">
    <property type="entry name" value="PTrfase_EIIB_Cys"/>
</dbReference>
<reference evidence="17 18" key="1">
    <citation type="submission" date="2020-08" db="EMBL/GenBank/DDBJ databases">
        <title>Genomic Encyclopedia of Type Strains, Phase IV (KMG-IV): sequencing the most valuable type-strain genomes for metagenomic binning, comparative biology and taxonomic classification.</title>
        <authorList>
            <person name="Goeker M."/>
        </authorList>
    </citation>
    <scope>NUCLEOTIDE SEQUENCE [LARGE SCALE GENOMIC DNA]</scope>
    <source>
        <strain evidence="17 18">DSM 21769</strain>
    </source>
</reference>
<dbReference type="PROSITE" id="PS51103">
    <property type="entry name" value="PTS_EIIC_TYPE_1"/>
    <property type="match status" value="1"/>
</dbReference>
<feature type="active site" description="Phosphocysteine intermediate; for EIIB activity" evidence="11">
    <location>
        <position position="408"/>
    </location>
</feature>
<evidence type="ECO:0000259" key="14">
    <source>
        <dbReference type="PROSITE" id="PS51093"/>
    </source>
</evidence>
<dbReference type="NCBIfam" id="TIGR00826">
    <property type="entry name" value="EIIB_glc"/>
    <property type="match status" value="1"/>
</dbReference>
<dbReference type="Pfam" id="PF00358">
    <property type="entry name" value="PTS_EIIA_1"/>
    <property type="match status" value="1"/>
</dbReference>
<dbReference type="GO" id="GO:0016301">
    <property type="term" value="F:kinase activity"/>
    <property type="evidence" value="ECO:0007669"/>
    <property type="project" value="UniProtKB-KW"/>
</dbReference>
<proteinExistence type="predicted"/>
<feature type="transmembrane region" description="Helical" evidence="13">
    <location>
        <begin position="46"/>
        <end position="66"/>
    </location>
</feature>
<feature type="region of interest" description="Disordered" evidence="12">
    <location>
        <begin position="363"/>
        <end position="383"/>
    </location>
</feature>
<dbReference type="PANTHER" id="PTHR30009">
    <property type="entry name" value="CYTOCHROME C-TYPE SYNTHESIS PROTEIN AND PTS TRANSMEMBRANE COMPONENT"/>
    <property type="match status" value="1"/>
</dbReference>
<feature type="domain" description="PTS EIIB type-1" evidence="15">
    <location>
        <begin position="386"/>
        <end position="468"/>
    </location>
</feature>
<keyword evidence="9 13" id="KW-1133">Transmembrane helix</keyword>
<keyword evidence="6" id="KW-0598">Phosphotransferase system</keyword>
<feature type="transmembrane region" description="Helical" evidence="13">
    <location>
        <begin position="335"/>
        <end position="354"/>
    </location>
</feature>
<dbReference type="GO" id="GO:0015764">
    <property type="term" value="P:N-acetylglucosamine transport"/>
    <property type="evidence" value="ECO:0007669"/>
    <property type="project" value="TreeGrafter"/>
</dbReference>
<dbReference type="Gene3D" id="2.70.70.10">
    <property type="entry name" value="Glucose Permease (Domain IIA)"/>
    <property type="match status" value="1"/>
</dbReference>
<dbReference type="PROSITE" id="PS00371">
    <property type="entry name" value="PTS_EIIA_TYPE_1_HIS"/>
    <property type="match status" value="1"/>
</dbReference>
<evidence type="ECO:0000256" key="6">
    <source>
        <dbReference type="ARBA" id="ARBA00022683"/>
    </source>
</evidence>
<dbReference type="Pfam" id="PF00367">
    <property type="entry name" value="PTS_EIIB"/>
    <property type="match status" value="1"/>
</dbReference>
<dbReference type="PROSITE" id="PS01035">
    <property type="entry name" value="PTS_EIIB_TYPE_1_CYS"/>
    <property type="match status" value="1"/>
</dbReference>
<dbReference type="FunFam" id="2.70.70.10:FF:000001">
    <property type="entry name" value="PTS system glucose-specific IIA component"/>
    <property type="match status" value="1"/>
</dbReference>
<dbReference type="GO" id="GO:0015572">
    <property type="term" value="F:N-acetylglucosamine transmembrane transporter activity"/>
    <property type="evidence" value="ECO:0007669"/>
    <property type="project" value="InterPro"/>
</dbReference>
<feature type="transmembrane region" description="Helical" evidence="13">
    <location>
        <begin position="280"/>
        <end position="305"/>
    </location>
</feature>
<organism evidence="17 18">
    <name type="scientific">Geomicrobium halophilum</name>
    <dbReference type="NCBI Taxonomy" id="549000"/>
    <lineage>
        <taxon>Bacteria</taxon>
        <taxon>Bacillati</taxon>
        <taxon>Bacillota</taxon>
        <taxon>Bacilli</taxon>
        <taxon>Bacillales</taxon>
        <taxon>Geomicrobium</taxon>
    </lineage>
</organism>
<feature type="domain" description="PTS EIIC type-1" evidence="16">
    <location>
        <begin position="3"/>
        <end position="366"/>
    </location>
</feature>
<evidence type="ECO:0000256" key="13">
    <source>
        <dbReference type="SAM" id="Phobius"/>
    </source>
</evidence>
<dbReference type="InterPro" id="IPR011055">
    <property type="entry name" value="Dup_hybrid_motif"/>
</dbReference>
<evidence type="ECO:0000256" key="2">
    <source>
        <dbReference type="ARBA" id="ARBA00022448"/>
    </source>
</evidence>
<dbReference type="GO" id="GO:0090563">
    <property type="term" value="F:protein-phosphocysteine-sugar phosphotransferase activity"/>
    <property type="evidence" value="ECO:0007669"/>
    <property type="project" value="TreeGrafter"/>
</dbReference>
<sequence length="641" mass="69529">MLRSLGQFLQRIGRSLMLPIAVLPVAALLLRLGADDVLDIPFMHEAGAALFDNLPLIFAIGIAIGFSKDGHGAAGLAGVVGYLVLDYSMAAIDDSLDMDVLAGILAGIVAGILYNRFKDVKLPEWLAFFGGRRLIPILTAFAMALFAFLLGFWLWPPMQALIDTVGDWVTQAGALGAGVYGVMNRLLIPTGLHHIVNSYVWFVFGEYEGTTGEINRFFAEDPSAGLFLAGFFPVMMFGIPAICLAMIFAAKKGRRKATAGFLGGLAFTAFLTGITEPVEFSFMFLSPLLYVVHALLAGLALATAFMLEMRHGFGFSAGFIDYVLSFNIAENPLGLLVVGLVFAVIYFLVFYTLIRVLDLKTPGREDDEGESVIPSSGDDSDDDEFQQKAANFLIGLGGKENLRTLDYCATRLRLEVEDMEEVNEGQLKRSGANGVMKVGGNGLHVVVGTQVEFVANAMELLMKQGDGKITEKAQADSSSFSDSTYKEAEIQKDEFSAPITGRILPLSEVPDDVFSSYMMGDGFAIEPNDSKVVSPVDAVIDNIFPSKHAIGLRLTNGLEILIHIGLETVQLEGKGFKVYVNEGDQVRKGDLLMELDLDVINREAASTISLIIFTNLPEGKTIEMLKIGKVQGKEDQILHLK</sequence>
<feature type="transmembrane region" description="Helical" evidence="13">
    <location>
        <begin position="98"/>
        <end position="114"/>
    </location>
</feature>
<feature type="transmembrane region" description="Helical" evidence="13">
    <location>
        <begin position="226"/>
        <end position="250"/>
    </location>
</feature>
<gene>
    <name evidence="17" type="ORF">HNR44_002518</name>
</gene>
<dbReference type="Pfam" id="PF02378">
    <property type="entry name" value="PTS_EIIC"/>
    <property type="match status" value="1"/>
</dbReference>
<feature type="domain" description="PTS EIIA type-1" evidence="14">
    <location>
        <begin position="511"/>
        <end position="615"/>
    </location>
</feature>
<dbReference type="GO" id="GO:0009401">
    <property type="term" value="P:phosphoenolpyruvate-dependent sugar phosphotransferase system"/>
    <property type="evidence" value="ECO:0007669"/>
    <property type="project" value="UniProtKB-KW"/>
</dbReference>
<name>A0A841Q093_9BACL</name>
<evidence type="ECO:0000259" key="16">
    <source>
        <dbReference type="PROSITE" id="PS51103"/>
    </source>
</evidence>
<evidence type="ECO:0000256" key="3">
    <source>
        <dbReference type="ARBA" id="ARBA00022475"/>
    </source>
</evidence>
<keyword evidence="3" id="KW-1003">Cell membrane</keyword>
<feature type="transmembrane region" description="Helical" evidence="13">
    <location>
        <begin position="134"/>
        <end position="155"/>
    </location>
</feature>
<feature type="transmembrane region" description="Helical" evidence="13">
    <location>
        <begin position="257"/>
        <end position="274"/>
    </location>
</feature>
<evidence type="ECO:0000256" key="1">
    <source>
        <dbReference type="ARBA" id="ARBA00004651"/>
    </source>
</evidence>
<dbReference type="InterPro" id="IPR010974">
    <property type="entry name" value="PTS_IIBC_nag"/>
</dbReference>
<dbReference type="InterPro" id="IPR001996">
    <property type="entry name" value="PTS_IIB_1"/>
</dbReference>
<evidence type="ECO:0000256" key="9">
    <source>
        <dbReference type="ARBA" id="ARBA00022989"/>
    </source>
</evidence>
<dbReference type="CDD" id="cd00212">
    <property type="entry name" value="PTS_IIB_glc"/>
    <property type="match status" value="1"/>
</dbReference>
<feature type="transmembrane region" description="Helical" evidence="13">
    <location>
        <begin position="12"/>
        <end position="34"/>
    </location>
</feature>
<dbReference type="GO" id="GO:0008982">
    <property type="term" value="F:protein-N(PI)-phosphohistidine-sugar phosphotransferase activity"/>
    <property type="evidence" value="ECO:0007669"/>
    <property type="project" value="InterPro"/>
</dbReference>
<keyword evidence="8" id="KW-0418">Kinase</keyword>
<dbReference type="AlphaFoldDB" id="A0A841Q093"/>
<dbReference type="Proteomes" id="UP000568839">
    <property type="component" value="Unassembled WGS sequence"/>
</dbReference>
<dbReference type="PROSITE" id="PS51098">
    <property type="entry name" value="PTS_EIIB_TYPE_1"/>
    <property type="match status" value="1"/>
</dbReference>
<dbReference type="PROSITE" id="PS51093">
    <property type="entry name" value="PTS_EIIA_TYPE_1"/>
    <property type="match status" value="1"/>
</dbReference>
<dbReference type="NCBIfam" id="TIGR00830">
    <property type="entry name" value="PTBA"/>
    <property type="match status" value="1"/>
</dbReference>
<accession>A0A841Q093</accession>
<dbReference type="InterPro" id="IPR003352">
    <property type="entry name" value="PTS_EIIC"/>
</dbReference>
<keyword evidence="5" id="KW-0808">Transferase</keyword>
<evidence type="ECO:0000259" key="15">
    <source>
        <dbReference type="PROSITE" id="PS51098"/>
    </source>
</evidence>
<evidence type="ECO:0000256" key="7">
    <source>
        <dbReference type="ARBA" id="ARBA00022692"/>
    </source>
</evidence>
<evidence type="ECO:0000256" key="8">
    <source>
        <dbReference type="ARBA" id="ARBA00022777"/>
    </source>
</evidence>
<dbReference type="NCBIfam" id="TIGR01998">
    <property type="entry name" value="PTS-II-BC-nag"/>
    <property type="match status" value="1"/>
</dbReference>
<dbReference type="RefSeq" id="WP_184404595.1">
    <property type="nucleotide sequence ID" value="NZ_JACHHJ010000003.1"/>
</dbReference>
<keyword evidence="7 13" id="KW-0812">Transmembrane</keyword>
<protein>
    <submittedName>
        <fullName evidence="17">PTS system N-acetylglucosamine-specific IIC component</fullName>
    </submittedName>
</protein>
<keyword evidence="2" id="KW-0813">Transport</keyword>
<dbReference type="EMBL" id="JACHHJ010000003">
    <property type="protein sequence ID" value="MBB6450535.1"/>
    <property type="molecule type" value="Genomic_DNA"/>
</dbReference>
<dbReference type="SUPFAM" id="SSF55604">
    <property type="entry name" value="Glucose permease domain IIB"/>
    <property type="match status" value="1"/>
</dbReference>
<comment type="caution">
    <text evidence="17">The sequence shown here is derived from an EMBL/GenBank/DDBJ whole genome shotgun (WGS) entry which is preliminary data.</text>
</comment>
<keyword evidence="4" id="KW-0762">Sugar transport</keyword>
<evidence type="ECO:0000313" key="17">
    <source>
        <dbReference type="EMBL" id="MBB6450535.1"/>
    </source>
</evidence>